<dbReference type="Proteomes" id="UP001634007">
    <property type="component" value="Unassembled WGS sequence"/>
</dbReference>
<dbReference type="InterPro" id="IPR016170">
    <property type="entry name" value="Cytok_DH_C_sf"/>
</dbReference>
<dbReference type="InterPro" id="IPR050432">
    <property type="entry name" value="FAD-linked_Oxidoreductases_BP"/>
</dbReference>
<dbReference type="Pfam" id="PF09265">
    <property type="entry name" value="Cytokin-bind"/>
    <property type="match status" value="1"/>
</dbReference>
<keyword evidence="5" id="KW-0274">FAD</keyword>
<comment type="caution">
    <text evidence="9">The sequence shown here is derived from an EMBL/GenBank/DDBJ whole genome shotgun (WGS) entry which is preliminary data.</text>
</comment>
<evidence type="ECO:0000256" key="6">
    <source>
        <dbReference type="ARBA" id="ARBA00023002"/>
    </source>
</evidence>
<organism evidence="9 10">
    <name type="scientific">Eucalyptus globulus</name>
    <name type="common">Tasmanian blue gum</name>
    <dbReference type="NCBI Taxonomy" id="34317"/>
    <lineage>
        <taxon>Eukaryota</taxon>
        <taxon>Viridiplantae</taxon>
        <taxon>Streptophyta</taxon>
        <taxon>Embryophyta</taxon>
        <taxon>Tracheophyta</taxon>
        <taxon>Spermatophyta</taxon>
        <taxon>Magnoliopsida</taxon>
        <taxon>eudicotyledons</taxon>
        <taxon>Gunneridae</taxon>
        <taxon>Pentapetalae</taxon>
        <taxon>rosids</taxon>
        <taxon>malvids</taxon>
        <taxon>Myrtales</taxon>
        <taxon>Myrtaceae</taxon>
        <taxon>Myrtoideae</taxon>
        <taxon>Eucalypteae</taxon>
        <taxon>Eucalyptus</taxon>
    </lineage>
</organism>
<reference evidence="9 10" key="1">
    <citation type="submission" date="2024-11" db="EMBL/GenBank/DDBJ databases">
        <title>Chromosome-level genome assembly of Eucalyptus globulus Labill. provides insights into its genome evolution.</title>
        <authorList>
            <person name="Li X."/>
        </authorList>
    </citation>
    <scope>NUCLEOTIDE SEQUENCE [LARGE SCALE GENOMIC DNA]</scope>
    <source>
        <strain evidence="9">CL2024</strain>
        <tissue evidence="9">Fresh tender leaves</tissue>
    </source>
</reference>
<dbReference type="InterPro" id="IPR016167">
    <property type="entry name" value="FAD-bd_PCMH_sub1"/>
</dbReference>
<dbReference type="InterPro" id="IPR006093">
    <property type="entry name" value="Oxy_OxRdtase_FAD_BS"/>
</dbReference>
<dbReference type="InterPro" id="IPR006094">
    <property type="entry name" value="Oxid_FAD_bind_N"/>
</dbReference>
<dbReference type="Gene3D" id="3.40.462.10">
    <property type="entry name" value="FAD-linked oxidases, C-terminal domain"/>
    <property type="match status" value="1"/>
</dbReference>
<name>A0ABD3JIZ4_EUCGL</name>
<feature type="domain" description="FAD-binding PCMH-type" evidence="8">
    <location>
        <begin position="178"/>
        <end position="359"/>
    </location>
</feature>
<evidence type="ECO:0000256" key="7">
    <source>
        <dbReference type="ARBA" id="ARBA00048224"/>
    </source>
</evidence>
<dbReference type="InterPro" id="IPR016164">
    <property type="entry name" value="FAD-linked_Oxase-like_C"/>
</dbReference>
<dbReference type="EMBL" id="JBJKBG010000008">
    <property type="protein sequence ID" value="KAL3727127.1"/>
    <property type="molecule type" value="Genomic_DNA"/>
</dbReference>
<dbReference type="Gene3D" id="3.30.465.10">
    <property type="match status" value="1"/>
</dbReference>
<dbReference type="PANTHER" id="PTHR13878:SF127">
    <property type="entry name" value="CYTOKININ DEHYDROGENASE 3"/>
    <property type="match status" value="1"/>
</dbReference>
<dbReference type="GO" id="GO:0019139">
    <property type="term" value="F:cytokinin dehydrogenase activity"/>
    <property type="evidence" value="ECO:0007669"/>
    <property type="project" value="UniProtKB-EC"/>
</dbReference>
<keyword evidence="6" id="KW-0560">Oxidoreductase</keyword>
<keyword evidence="10" id="KW-1185">Reference proteome</keyword>
<evidence type="ECO:0000256" key="1">
    <source>
        <dbReference type="ARBA" id="ARBA00001974"/>
    </source>
</evidence>
<dbReference type="PROSITE" id="PS51387">
    <property type="entry name" value="FAD_PCMH"/>
    <property type="match status" value="1"/>
</dbReference>
<sequence>MAMKDIKASEIKGLARVQSVFTGTVLQRNKIQVKLLTNDVEISANQSQESYQIFPRTLRIVLFLYKRVWLRHRVPVCVFIYETLVSSLSQLRHKHQRTQTCLSSLCHSDVKKAQNHLMASRCMTITLVMMSALVSMLWQSKLVTDSQYHELLSLPIAGNLHVDPESIREASVDFGLIVREIPAAILRPSYPEDIATLVAFAFNESSIPLTISARGCGHSVRGQAMACNGVVVDMTSLGNKRHGTTVSWSRSLGHYADVGGQQLWIDVLEETLKHGVAPVSWTDYLYLTVGGTLSNAGISGETFRYGPQISNVYEMDVITGTGHFLTCSPNKNPKLFYSVLGGLGQFGIMTRARIALGPAPKRAKWVRMLYNDFSAFSTDQERLISRHERDQDESLDYVEGQLFMRQNSDSWLSFFSLSDRPRLMSLVTEHELLYCIEVAKFYDERTQSTIDKDLEMILKDLSHGPEFLFQKDVGYVEFLNRVRVEELMLQEQGLWNVPHPWLNLFVPKSRIADFHTGVFKSIVLRKNITTGLVLVYPMNNDKWDDRMSAVIPDEDVFYTVGFLHSSGFEDWQEFDLQNKEVLLFCEDNGIKVKQYLPNYNTERAWMQHFGPKWRAFQESKAQFDPKMLLSPGQNIFNYN</sequence>
<dbReference type="Pfam" id="PF01565">
    <property type="entry name" value="FAD_binding_4"/>
    <property type="match status" value="1"/>
</dbReference>
<evidence type="ECO:0000259" key="8">
    <source>
        <dbReference type="PROSITE" id="PS51387"/>
    </source>
</evidence>
<dbReference type="EC" id="1.5.99.12" evidence="3"/>
<dbReference type="PANTHER" id="PTHR13878">
    <property type="entry name" value="GULONOLACTONE OXIDASE"/>
    <property type="match status" value="1"/>
</dbReference>
<comment type="catalytic activity">
    <reaction evidence="7">
        <text>N(6)-dimethylallyladenine + A + H2O = 3-methyl-2-butenal + adenine + AH2</text>
        <dbReference type="Rhea" id="RHEA:13625"/>
        <dbReference type="ChEBI" id="CHEBI:13193"/>
        <dbReference type="ChEBI" id="CHEBI:15377"/>
        <dbReference type="ChEBI" id="CHEBI:15825"/>
        <dbReference type="ChEBI" id="CHEBI:16708"/>
        <dbReference type="ChEBI" id="CHEBI:17499"/>
        <dbReference type="ChEBI" id="CHEBI:17660"/>
        <dbReference type="EC" id="1.5.99.12"/>
    </reaction>
</comment>
<evidence type="ECO:0000313" key="10">
    <source>
        <dbReference type="Proteomes" id="UP001634007"/>
    </source>
</evidence>
<dbReference type="Gene3D" id="3.30.43.10">
    <property type="entry name" value="Uridine Diphospho-n-acetylenolpyruvylglucosamine Reductase, domain 2"/>
    <property type="match status" value="1"/>
</dbReference>
<proteinExistence type="inferred from homology"/>
<evidence type="ECO:0000256" key="2">
    <source>
        <dbReference type="ARBA" id="ARBA00005466"/>
    </source>
</evidence>
<dbReference type="AlphaFoldDB" id="A0ABD3JIZ4"/>
<evidence type="ECO:0000313" key="9">
    <source>
        <dbReference type="EMBL" id="KAL3727127.1"/>
    </source>
</evidence>
<accession>A0ABD3JIZ4</accession>
<dbReference type="InterPro" id="IPR016169">
    <property type="entry name" value="FAD-bd_PCMH_sub2"/>
</dbReference>
<protein>
    <recommendedName>
        <fullName evidence="3">cytokinin dehydrogenase</fullName>
        <ecNumber evidence="3">1.5.99.12</ecNumber>
    </recommendedName>
</protein>
<comment type="similarity">
    <text evidence="2">Belongs to the oxygen-dependent FAD-linked oxidoreductase family.</text>
</comment>
<dbReference type="SUPFAM" id="SSF56176">
    <property type="entry name" value="FAD-binding/transporter-associated domain-like"/>
    <property type="match status" value="1"/>
</dbReference>
<gene>
    <name evidence="9" type="ORF">ACJRO7_031950</name>
</gene>
<evidence type="ECO:0000256" key="3">
    <source>
        <dbReference type="ARBA" id="ARBA00011928"/>
    </source>
</evidence>
<dbReference type="SUPFAM" id="SSF55103">
    <property type="entry name" value="FAD-linked oxidases, C-terminal domain"/>
    <property type="match status" value="1"/>
</dbReference>
<dbReference type="PROSITE" id="PS00862">
    <property type="entry name" value="OX2_COVAL_FAD"/>
    <property type="match status" value="1"/>
</dbReference>
<evidence type="ECO:0000256" key="5">
    <source>
        <dbReference type="ARBA" id="ARBA00022827"/>
    </source>
</evidence>
<keyword evidence="4" id="KW-0285">Flavoprotein</keyword>
<dbReference type="InterPro" id="IPR015345">
    <property type="entry name" value="Cytokinin_DH_FAD/cytokin-bd"/>
</dbReference>
<dbReference type="InterPro" id="IPR016166">
    <property type="entry name" value="FAD-bd_PCMH"/>
</dbReference>
<evidence type="ECO:0000256" key="4">
    <source>
        <dbReference type="ARBA" id="ARBA00022630"/>
    </source>
</evidence>
<comment type="cofactor">
    <cofactor evidence="1">
        <name>FAD</name>
        <dbReference type="ChEBI" id="CHEBI:57692"/>
    </cofactor>
</comment>
<dbReference type="InterPro" id="IPR036318">
    <property type="entry name" value="FAD-bd_PCMH-like_sf"/>
</dbReference>